<keyword evidence="2" id="KW-0489">Methyltransferase</keyword>
<dbReference type="EMBL" id="AUZY01002578">
    <property type="protein sequence ID" value="EQD72032.1"/>
    <property type="molecule type" value="Genomic_DNA"/>
</dbReference>
<evidence type="ECO:0000256" key="1">
    <source>
        <dbReference type="ARBA" id="ARBA00022679"/>
    </source>
</evidence>
<dbReference type="Pfam" id="PF13489">
    <property type="entry name" value="Methyltransf_23"/>
    <property type="match status" value="1"/>
</dbReference>
<dbReference type="PANTHER" id="PTHR43861:SF3">
    <property type="entry name" value="PUTATIVE (AFU_ORTHOLOGUE AFUA_2G14390)-RELATED"/>
    <property type="match status" value="1"/>
</dbReference>
<organism evidence="2">
    <name type="scientific">mine drainage metagenome</name>
    <dbReference type="NCBI Taxonomy" id="410659"/>
    <lineage>
        <taxon>unclassified sequences</taxon>
        <taxon>metagenomes</taxon>
        <taxon>ecological metagenomes</taxon>
    </lineage>
</organism>
<dbReference type="SUPFAM" id="SSF53335">
    <property type="entry name" value="S-adenosyl-L-methionine-dependent methyltransferases"/>
    <property type="match status" value="1"/>
</dbReference>
<dbReference type="PANTHER" id="PTHR43861">
    <property type="entry name" value="TRANS-ACONITATE 2-METHYLTRANSFERASE-RELATED"/>
    <property type="match status" value="1"/>
</dbReference>
<dbReference type="AlphaFoldDB" id="T1BQA7"/>
<keyword evidence="1 2" id="KW-0808">Transferase</keyword>
<dbReference type="GO" id="GO:0032259">
    <property type="term" value="P:methylation"/>
    <property type="evidence" value="ECO:0007669"/>
    <property type="project" value="UniProtKB-KW"/>
</dbReference>
<evidence type="ECO:0000313" key="2">
    <source>
        <dbReference type="EMBL" id="EQD72032.1"/>
    </source>
</evidence>
<reference evidence="2" key="1">
    <citation type="submission" date="2013-08" db="EMBL/GenBank/DDBJ databases">
        <authorList>
            <person name="Mendez C."/>
            <person name="Richter M."/>
            <person name="Ferrer M."/>
            <person name="Sanchez J."/>
        </authorList>
    </citation>
    <scope>NUCLEOTIDE SEQUENCE</scope>
</reference>
<reference evidence="2" key="2">
    <citation type="journal article" date="2014" name="ISME J.">
        <title>Microbial stratification in low pH oxic and suboxic macroscopic growths along an acid mine drainage.</title>
        <authorList>
            <person name="Mendez-Garcia C."/>
            <person name="Mesa V."/>
            <person name="Sprenger R.R."/>
            <person name="Richter M."/>
            <person name="Diez M.S."/>
            <person name="Solano J."/>
            <person name="Bargiela R."/>
            <person name="Golyshina O.V."/>
            <person name="Manteca A."/>
            <person name="Ramos J.L."/>
            <person name="Gallego J.R."/>
            <person name="Llorente I."/>
            <person name="Martins Dos Santos V.A."/>
            <person name="Jensen O.N."/>
            <person name="Pelaez A.I."/>
            <person name="Sanchez J."/>
            <person name="Ferrer M."/>
        </authorList>
    </citation>
    <scope>NUCLEOTIDE SEQUENCE</scope>
</reference>
<proteinExistence type="predicted"/>
<sequence>SGSGTRGTSRIASHRIARATGSLGYWRWCDPRFADLDELGSNPGTVLDIGCGAGRYLHRFAELGWRVEGIEPSKSAAAVARQQGFTVQTSPAEEADYPSNTFDLVTMYHSLEHCDRPQIVIERLLGALKPGGVIAIALCNFDSPGRRFFGAAWPLLEVPRHRYHYTPPALSRLLKRYGATLEGVHYHNDLDELPSAMENLAHLGSRTQLRGSRREIGFRPFPPGTGGLLTLTYAPALRAMGLSMRSSFLARFRRAERADP</sequence>
<name>T1BQA7_9ZZZZ</name>
<gene>
    <name evidence="2" type="ORF">B1B_04115</name>
</gene>
<dbReference type="CDD" id="cd02440">
    <property type="entry name" value="AdoMet_MTases"/>
    <property type="match status" value="1"/>
</dbReference>
<feature type="non-terminal residue" evidence="2">
    <location>
        <position position="1"/>
    </location>
</feature>
<dbReference type="GO" id="GO:0008168">
    <property type="term" value="F:methyltransferase activity"/>
    <property type="evidence" value="ECO:0007669"/>
    <property type="project" value="UniProtKB-KW"/>
</dbReference>
<comment type="caution">
    <text evidence="2">The sequence shown here is derived from an EMBL/GenBank/DDBJ whole genome shotgun (WGS) entry which is preliminary data.</text>
</comment>
<protein>
    <submittedName>
        <fullName evidence="2">Methyltransferase type 12</fullName>
    </submittedName>
</protein>
<dbReference type="Gene3D" id="3.40.50.150">
    <property type="entry name" value="Vaccinia Virus protein VP39"/>
    <property type="match status" value="1"/>
</dbReference>
<accession>T1BQA7</accession>
<dbReference type="InterPro" id="IPR029063">
    <property type="entry name" value="SAM-dependent_MTases_sf"/>
</dbReference>